<keyword evidence="2" id="KW-0479">Metal-binding</keyword>
<keyword evidence="3" id="KW-0863">Zinc-finger</keyword>
<dbReference type="Pfam" id="PF05699">
    <property type="entry name" value="Dimer_Tnp_hAT"/>
    <property type="match status" value="1"/>
</dbReference>
<evidence type="ECO:0000256" key="5">
    <source>
        <dbReference type="ARBA" id="ARBA00023242"/>
    </source>
</evidence>
<feature type="domain" description="HAT C-terminal dimerisation" evidence="6">
    <location>
        <begin position="259"/>
        <end position="321"/>
    </location>
</feature>
<dbReference type="InterPro" id="IPR052035">
    <property type="entry name" value="ZnF_BED_domain_contain"/>
</dbReference>
<evidence type="ECO:0000259" key="6">
    <source>
        <dbReference type="Pfam" id="PF05699"/>
    </source>
</evidence>
<keyword evidence="5" id="KW-0539">Nucleus</keyword>
<dbReference type="GO" id="GO:0005634">
    <property type="term" value="C:nucleus"/>
    <property type="evidence" value="ECO:0007669"/>
    <property type="project" value="UniProtKB-SubCell"/>
</dbReference>
<dbReference type="OMA" id="PHSAECE"/>
<dbReference type="InterPro" id="IPR012337">
    <property type="entry name" value="RNaseH-like_sf"/>
</dbReference>
<dbReference type="AlphaFoldDB" id="A0A015JAQ6"/>
<keyword evidence="4" id="KW-0862">Zinc</keyword>
<evidence type="ECO:0000256" key="3">
    <source>
        <dbReference type="ARBA" id="ARBA00022771"/>
    </source>
</evidence>
<evidence type="ECO:0000256" key="4">
    <source>
        <dbReference type="ARBA" id="ARBA00022833"/>
    </source>
</evidence>
<gene>
    <name evidence="7" type="ORF">RirG_147300</name>
</gene>
<reference evidence="7 8" key="1">
    <citation type="submission" date="2014-02" db="EMBL/GenBank/DDBJ databases">
        <title>Single nucleus genome sequencing reveals high similarity among nuclei of an endomycorrhizal fungus.</title>
        <authorList>
            <person name="Lin K."/>
            <person name="Geurts R."/>
            <person name="Zhang Z."/>
            <person name="Limpens E."/>
            <person name="Saunders D.G."/>
            <person name="Mu D."/>
            <person name="Pang E."/>
            <person name="Cao H."/>
            <person name="Cha H."/>
            <person name="Lin T."/>
            <person name="Zhou Q."/>
            <person name="Shang Y."/>
            <person name="Li Y."/>
            <person name="Ivanov S."/>
            <person name="Sharma T."/>
            <person name="Velzen R.V."/>
            <person name="Ruijter N.D."/>
            <person name="Aanen D.K."/>
            <person name="Win J."/>
            <person name="Kamoun S."/>
            <person name="Bisseling T."/>
            <person name="Huang S."/>
        </authorList>
    </citation>
    <scope>NUCLEOTIDE SEQUENCE [LARGE SCALE GENOMIC DNA]</scope>
    <source>
        <strain evidence="8">DAOM197198w</strain>
    </source>
</reference>
<dbReference type="EMBL" id="JEMT01023709">
    <property type="protein sequence ID" value="EXX63970.1"/>
    <property type="molecule type" value="Genomic_DNA"/>
</dbReference>
<dbReference type="HOGENOM" id="CLU_824247_0_0_1"/>
<proteinExistence type="predicted"/>
<organism evidence="7 8">
    <name type="scientific">Rhizophagus irregularis (strain DAOM 197198w)</name>
    <name type="common">Glomus intraradices</name>
    <dbReference type="NCBI Taxonomy" id="1432141"/>
    <lineage>
        <taxon>Eukaryota</taxon>
        <taxon>Fungi</taxon>
        <taxon>Fungi incertae sedis</taxon>
        <taxon>Mucoromycota</taxon>
        <taxon>Glomeromycotina</taxon>
        <taxon>Glomeromycetes</taxon>
        <taxon>Glomerales</taxon>
        <taxon>Glomeraceae</taxon>
        <taxon>Rhizophagus</taxon>
    </lineage>
</organism>
<dbReference type="PANTHER" id="PTHR46481">
    <property type="entry name" value="ZINC FINGER BED DOMAIN-CONTAINING PROTEIN 4"/>
    <property type="match status" value="1"/>
</dbReference>
<dbReference type="GO" id="GO:0008270">
    <property type="term" value="F:zinc ion binding"/>
    <property type="evidence" value="ECO:0007669"/>
    <property type="project" value="UniProtKB-KW"/>
</dbReference>
<dbReference type="SUPFAM" id="SSF53098">
    <property type="entry name" value="Ribonuclease H-like"/>
    <property type="match status" value="1"/>
</dbReference>
<evidence type="ECO:0000256" key="1">
    <source>
        <dbReference type="ARBA" id="ARBA00004123"/>
    </source>
</evidence>
<dbReference type="GO" id="GO:0046983">
    <property type="term" value="F:protein dimerization activity"/>
    <property type="evidence" value="ECO:0007669"/>
    <property type="project" value="InterPro"/>
</dbReference>
<protein>
    <recommendedName>
        <fullName evidence="6">HAT C-terminal dimerisation domain-containing protein</fullName>
    </recommendedName>
</protein>
<accession>A0A015JAQ6</accession>
<evidence type="ECO:0000313" key="7">
    <source>
        <dbReference type="EMBL" id="EXX63970.1"/>
    </source>
</evidence>
<name>A0A015JAQ6_RHIIW</name>
<keyword evidence="8" id="KW-1185">Reference proteome</keyword>
<comment type="caution">
    <text evidence="7">The sequence shown here is derived from an EMBL/GenBank/DDBJ whole genome shotgun (WGS) entry which is preliminary data.</text>
</comment>
<dbReference type="OrthoDB" id="2425836at2759"/>
<evidence type="ECO:0000256" key="2">
    <source>
        <dbReference type="ARBA" id="ARBA00022723"/>
    </source>
</evidence>
<dbReference type="InterPro" id="IPR008906">
    <property type="entry name" value="HATC_C_dom"/>
</dbReference>
<evidence type="ECO:0000313" key="8">
    <source>
        <dbReference type="Proteomes" id="UP000022910"/>
    </source>
</evidence>
<dbReference type="STRING" id="1432141.A0A015JAQ6"/>
<comment type="subcellular location">
    <subcellularLocation>
        <location evidence="1">Nucleus</location>
    </subcellularLocation>
</comment>
<dbReference type="PANTHER" id="PTHR46481:SF10">
    <property type="entry name" value="ZINC FINGER BED DOMAIN-CONTAINING PROTEIN 39"/>
    <property type="match status" value="1"/>
</dbReference>
<dbReference type="Proteomes" id="UP000022910">
    <property type="component" value="Unassembled WGS sequence"/>
</dbReference>
<sequence>MRPGYEPPTSELLSGKLLNQETARINDKIKEIIKNSENLTLEHDLAKITISSCNQITSFFKRSHIVGKLLSDATTTLQIVGEGLKTYCETKWTSMYEVISSMSRLRIALEHVLKNNPNEITNKSVRRNIRSSEFFSNVDKLTKVLKPIKTAIILLESANANLADCFLQLILIANTIKKLPSREMVEFHQHCIESFNKYWDKFDLKIYILAYFLHPAYRTKIWQNNGGDKRSCNRLLAQIRNYELQKSLYNQEIDSHLKTPISWWLKIKDKYDYLPALAIIVFSITPHSAECERIFSTLGWLYGTRRQRLGLLKVEAMAKIRSFYVSNIKNELAYVGQ</sequence>